<keyword evidence="1" id="KW-0472">Membrane</keyword>
<protein>
    <submittedName>
        <fullName evidence="2">YesL family protein</fullName>
    </submittedName>
</protein>
<feature type="transmembrane region" description="Helical" evidence="1">
    <location>
        <begin position="173"/>
        <end position="192"/>
    </location>
</feature>
<reference evidence="2" key="1">
    <citation type="submission" date="2022-06" db="EMBL/GenBank/DDBJ databases">
        <title>Aquibacillus sp. a new bacterium isolated from soil saline samples.</title>
        <authorList>
            <person name="Galisteo C."/>
            <person name="De La Haba R."/>
            <person name="Sanchez-Porro C."/>
            <person name="Ventosa A."/>
        </authorList>
    </citation>
    <scope>NUCLEOTIDE SEQUENCE</scope>
    <source>
        <strain evidence="2">3ASR75-54</strain>
    </source>
</reference>
<evidence type="ECO:0000313" key="3">
    <source>
        <dbReference type="Proteomes" id="UP001145069"/>
    </source>
</evidence>
<feature type="transmembrane region" description="Helical" evidence="1">
    <location>
        <begin position="130"/>
        <end position="152"/>
    </location>
</feature>
<evidence type="ECO:0000313" key="2">
    <source>
        <dbReference type="EMBL" id="MDC3416902.1"/>
    </source>
</evidence>
<feature type="transmembrane region" description="Helical" evidence="1">
    <location>
        <begin position="50"/>
        <end position="71"/>
    </location>
</feature>
<proteinExistence type="predicted"/>
<sequence>MDNGKQFGEGILSVISNNIYWLALINVYFVACNILFLFFFLTLIPSFSNTVIYFLALIPTGPAVAALFYTLGKLIREKEVSPTKDFFYGYRLNFRDSLKVWLPMLLVIFILVVDIQYFNVEPTTRNQVLAGIFLVVLILLATILNYVFLISANFKFRVRDIYRLSMYYSFTRIKITTGNIGIIVMTLFFMFIISDFMILFVASVVGYFLVLNSRAILEDIKENFVKQENKPDEDQDK</sequence>
<dbReference type="Proteomes" id="UP001145069">
    <property type="component" value="Unassembled WGS sequence"/>
</dbReference>
<gene>
    <name evidence="2" type="ORF">NC799_08205</name>
</gene>
<feature type="transmembrane region" description="Helical" evidence="1">
    <location>
        <begin position="100"/>
        <end position="118"/>
    </location>
</feature>
<name>A0A9X4AEH4_9BACI</name>
<dbReference type="Pfam" id="PF04854">
    <property type="entry name" value="DUF624"/>
    <property type="match status" value="1"/>
</dbReference>
<evidence type="ECO:0000256" key="1">
    <source>
        <dbReference type="SAM" id="Phobius"/>
    </source>
</evidence>
<dbReference type="EMBL" id="JAMQKC010000005">
    <property type="protein sequence ID" value="MDC3416902.1"/>
    <property type="molecule type" value="Genomic_DNA"/>
</dbReference>
<dbReference type="RefSeq" id="WP_272445935.1">
    <property type="nucleotide sequence ID" value="NZ_JAMQKC010000005.1"/>
</dbReference>
<dbReference type="InterPro" id="IPR006938">
    <property type="entry name" value="DUF624"/>
</dbReference>
<accession>A0A9X4AEH4</accession>
<dbReference type="AlphaFoldDB" id="A0A9X4AEH4"/>
<feature type="transmembrane region" description="Helical" evidence="1">
    <location>
        <begin position="198"/>
        <end position="217"/>
    </location>
</feature>
<keyword evidence="3" id="KW-1185">Reference proteome</keyword>
<organism evidence="2 3">
    <name type="scientific">Aquibacillus salsiterrae</name>
    <dbReference type="NCBI Taxonomy" id="2950439"/>
    <lineage>
        <taxon>Bacteria</taxon>
        <taxon>Bacillati</taxon>
        <taxon>Bacillota</taxon>
        <taxon>Bacilli</taxon>
        <taxon>Bacillales</taxon>
        <taxon>Bacillaceae</taxon>
        <taxon>Aquibacillus</taxon>
    </lineage>
</organism>
<keyword evidence="1" id="KW-1133">Transmembrane helix</keyword>
<comment type="caution">
    <text evidence="2">The sequence shown here is derived from an EMBL/GenBank/DDBJ whole genome shotgun (WGS) entry which is preliminary data.</text>
</comment>
<feature type="transmembrane region" description="Helical" evidence="1">
    <location>
        <begin position="20"/>
        <end position="44"/>
    </location>
</feature>
<keyword evidence="1" id="KW-0812">Transmembrane</keyword>